<dbReference type="GO" id="GO:0042597">
    <property type="term" value="C:periplasmic space"/>
    <property type="evidence" value="ECO:0007669"/>
    <property type="project" value="UniProtKB-SubCell"/>
</dbReference>
<comment type="caution">
    <text evidence="4">The sequence shown here is derived from an EMBL/GenBank/DDBJ whole genome shotgun (WGS) entry which is preliminary data.</text>
</comment>
<evidence type="ECO:0000313" key="4">
    <source>
        <dbReference type="EMBL" id="PZG00634.1"/>
    </source>
</evidence>
<dbReference type="Gene3D" id="3.40.190.10">
    <property type="entry name" value="Periplasmic binding protein-like II"/>
    <property type="match status" value="2"/>
</dbReference>
<protein>
    <submittedName>
        <fullName evidence="4">Nitrate ABC transporter substrate-binding protein</fullName>
    </submittedName>
</protein>
<dbReference type="SUPFAM" id="SSF53850">
    <property type="entry name" value="Periplasmic binding protein-like II"/>
    <property type="match status" value="1"/>
</dbReference>
<dbReference type="OrthoDB" id="5348911at2"/>
<dbReference type="RefSeq" id="WP_111241454.1">
    <property type="nucleotide sequence ID" value="NZ_AP023358.1"/>
</dbReference>
<dbReference type="PANTHER" id="PTHR30024:SF47">
    <property type="entry name" value="TAURINE-BINDING PERIPLASMIC PROTEIN"/>
    <property type="match status" value="1"/>
</dbReference>
<dbReference type="Proteomes" id="UP000248627">
    <property type="component" value="Unassembled WGS sequence"/>
</dbReference>
<dbReference type="InterPro" id="IPR015168">
    <property type="entry name" value="SsuA/THI5"/>
</dbReference>
<keyword evidence="5" id="KW-1185">Reference proteome</keyword>
<dbReference type="InterPro" id="IPR001638">
    <property type="entry name" value="Solute-binding_3/MltF_N"/>
</dbReference>
<evidence type="ECO:0000256" key="3">
    <source>
        <dbReference type="ARBA" id="ARBA00022729"/>
    </source>
</evidence>
<evidence type="ECO:0000256" key="1">
    <source>
        <dbReference type="ARBA" id="ARBA00004418"/>
    </source>
</evidence>
<dbReference type="Pfam" id="PF09084">
    <property type="entry name" value="NMT1"/>
    <property type="match status" value="1"/>
</dbReference>
<comment type="similarity">
    <text evidence="2">Belongs to the bacterial solute-binding protein SsuA/TauA family.</text>
</comment>
<proteinExistence type="inferred from homology"/>
<evidence type="ECO:0000256" key="2">
    <source>
        <dbReference type="ARBA" id="ARBA00010742"/>
    </source>
</evidence>
<dbReference type="EMBL" id="POTX01000006">
    <property type="protein sequence ID" value="PZG00634.1"/>
    <property type="molecule type" value="Genomic_DNA"/>
</dbReference>
<gene>
    <name evidence="4" type="ORF">C1I93_01930</name>
</gene>
<name>A0A2W2E6X5_9ACTN</name>
<keyword evidence="3" id="KW-0732">Signal</keyword>
<reference evidence="4 5" key="1">
    <citation type="submission" date="2018-01" db="EMBL/GenBank/DDBJ databases">
        <title>Draft genome sequence of Jishengella endophytica.</title>
        <authorList>
            <person name="Sahin N."/>
            <person name="Ay H."/>
            <person name="Saygin H."/>
        </authorList>
    </citation>
    <scope>NUCLEOTIDE SEQUENCE [LARGE SCALE GENOMIC DNA]</scope>
    <source>
        <strain evidence="4 5">DSM 45430</strain>
    </source>
</reference>
<sequence>MSRTTRTGRHLPATALLRRGAAGVLAATLLTTTLAACNSADDSADAAASADGPTRITLASSPLGHLAPIYLAQDKGIFAKHGLEVEVDTETSDLTSVPSVLSRKVDFATGDLTTLIVARTQGLDVKAVVPASASTGQAGADYGALVVAGDSGITSPKQLEGKTVAVNILTNIAAAAAREAVRTDGGDSDAVKLVEIPFPQVPAAISEGRVDGAWVVEPFLSAAKAQGAVPIGWGFTDLAEDLTVSAWYTSGAFIEQKPEVVTAFRDAIREAYAYAREHEDEVRAKIPTFTQITPEVASKMTITGWRDEVSRQAAEKLAGYAQRDGLIDTAPNLDELILP</sequence>
<accession>A0A2W2E6X5</accession>
<evidence type="ECO:0000313" key="5">
    <source>
        <dbReference type="Proteomes" id="UP000248627"/>
    </source>
</evidence>
<dbReference type="AlphaFoldDB" id="A0A2W2E6X5"/>
<dbReference type="PANTHER" id="PTHR30024">
    <property type="entry name" value="ALIPHATIC SULFONATES-BINDING PROTEIN-RELATED"/>
    <property type="match status" value="1"/>
</dbReference>
<dbReference type="SMART" id="SM00062">
    <property type="entry name" value="PBPb"/>
    <property type="match status" value="1"/>
</dbReference>
<organism evidence="4 5">
    <name type="scientific">Micromonospora endophytica</name>
    <dbReference type="NCBI Taxonomy" id="515350"/>
    <lineage>
        <taxon>Bacteria</taxon>
        <taxon>Bacillati</taxon>
        <taxon>Actinomycetota</taxon>
        <taxon>Actinomycetes</taxon>
        <taxon>Micromonosporales</taxon>
        <taxon>Micromonosporaceae</taxon>
        <taxon>Micromonospora</taxon>
    </lineage>
</organism>
<comment type="subcellular location">
    <subcellularLocation>
        <location evidence="1">Periplasm</location>
    </subcellularLocation>
</comment>